<evidence type="ECO:0000313" key="4">
    <source>
        <dbReference type="EMBL" id="MXQ63448.1"/>
    </source>
</evidence>
<reference evidence="4 5" key="1">
    <citation type="submission" date="2019-12" db="EMBL/GenBank/DDBJ databases">
        <title>Nocardia macrotermitis sp. nov. and Nocardia aurantia sp. nov., isolated from the gut of the fungus growing-termite Macrotermes natalensis.</title>
        <authorList>
            <person name="Christine B."/>
            <person name="Rene B."/>
        </authorList>
    </citation>
    <scope>NUCLEOTIDE SEQUENCE [LARGE SCALE GENOMIC DNA]</scope>
    <source>
        <strain evidence="4 5">DSM 102126</strain>
    </source>
</reference>
<name>A0A6I4W288_9ACTN</name>
<dbReference type="PANTHER" id="PTHR43046">
    <property type="entry name" value="GDP-MANNOSE MANNOSYL HYDROLASE"/>
    <property type="match status" value="1"/>
</dbReference>
<dbReference type="OrthoDB" id="67499at2"/>
<dbReference type="GO" id="GO:0016787">
    <property type="term" value="F:hydrolase activity"/>
    <property type="evidence" value="ECO:0007669"/>
    <property type="project" value="UniProtKB-KW"/>
</dbReference>
<dbReference type="PROSITE" id="PS51462">
    <property type="entry name" value="NUDIX"/>
    <property type="match status" value="1"/>
</dbReference>
<keyword evidence="2" id="KW-0378">Hydrolase</keyword>
<evidence type="ECO:0000313" key="5">
    <source>
        <dbReference type="Proteomes" id="UP000431901"/>
    </source>
</evidence>
<dbReference type="InterPro" id="IPR015797">
    <property type="entry name" value="NUDIX_hydrolase-like_dom_sf"/>
</dbReference>
<evidence type="ECO:0000256" key="1">
    <source>
        <dbReference type="ARBA" id="ARBA00001946"/>
    </source>
</evidence>
<dbReference type="Proteomes" id="UP000431901">
    <property type="component" value="Unassembled WGS sequence"/>
</dbReference>
<proteinExistence type="predicted"/>
<dbReference type="EMBL" id="WUTW01000001">
    <property type="protein sequence ID" value="MXQ63448.1"/>
    <property type="molecule type" value="Genomic_DNA"/>
</dbReference>
<dbReference type="RefSeq" id="WP_161101608.1">
    <property type="nucleotide sequence ID" value="NZ_JBHLYI010000012.1"/>
</dbReference>
<dbReference type="AlphaFoldDB" id="A0A6I4W288"/>
<comment type="caution">
    <text evidence="4">The sequence shown here is derived from an EMBL/GenBank/DDBJ whole genome shotgun (WGS) entry which is preliminary data.</text>
</comment>
<feature type="domain" description="Nudix hydrolase" evidence="3">
    <location>
        <begin position="1"/>
        <end position="128"/>
    </location>
</feature>
<dbReference type="Pfam" id="PF00293">
    <property type="entry name" value="NUDIX"/>
    <property type="match status" value="1"/>
</dbReference>
<sequence length="132" mass="14472">MNDLRVVAWIHVVNGRLTAVRARGRNLLYLPGGKAEPGEDDREALAREVQEEVSATIAPAAFIELGTIRAEAHDQPNHTHVSMTCYTADHNEPLSPAGEVNEIRYLTKAERNELAPAGRAAWDLAKEKGLLP</sequence>
<dbReference type="Gene3D" id="3.90.79.10">
    <property type="entry name" value="Nucleoside Triphosphate Pyrophosphohydrolase"/>
    <property type="match status" value="1"/>
</dbReference>
<keyword evidence="5" id="KW-1185">Reference proteome</keyword>
<dbReference type="SUPFAM" id="SSF55811">
    <property type="entry name" value="Nudix"/>
    <property type="match status" value="1"/>
</dbReference>
<dbReference type="InterPro" id="IPR000086">
    <property type="entry name" value="NUDIX_hydrolase_dom"/>
</dbReference>
<organism evidence="4 5">
    <name type="scientific">Actinomadura rayongensis</name>
    <dbReference type="NCBI Taxonomy" id="1429076"/>
    <lineage>
        <taxon>Bacteria</taxon>
        <taxon>Bacillati</taxon>
        <taxon>Actinomycetota</taxon>
        <taxon>Actinomycetes</taxon>
        <taxon>Streptosporangiales</taxon>
        <taxon>Thermomonosporaceae</taxon>
        <taxon>Actinomadura</taxon>
    </lineage>
</organism>
<dbReference type="PANTHER" id="PTHR43046:SF14">
    <property type="entry name" value="MUTT_NUDIX FAMILY PROTEIN"/>
    <property type="match status" value="1"/>
</dbReference>
<accession>A0A6I4W288</accession>
<dbReference type="CDD" id="cd04690">
    <property type="entry name" value="NUDIX_Hydrolase"/>
    <property type="match status" value="1"/>
</dbReference>
<evidence type="ECO:0000256" key="2">
    <source>
        <dbReference type="ARBA" id="ARBA00022801"/>
    </source>
</evidence>
<evidence type="ECO:0000259" key="3">
    <source>
        <dbReference type="PROSITE" id="PS51462"/>
    </source>
</evidence>
<comment type="cofactor">
    <cofactor evidence="1">
        <name>Mg(2+)</name>
        <dbReference type="ChEBI" id="CHEBI:18420"/>
    </cofactor>
</comment>
<protein>
    <submittedName>
        <fullName evidence="4">NUDIX domain-containing protein</fullName>
    </submittedName>
</protein>
<gene>
    <name evidence="4" type="ORF">GQ466_05335</name>
</gene>